<dbReference type="PRINTS" id="PR00080">
    <property type="entry name" value="SDRFAMILY"/>
</dbReference>
<comment type="subunit">
    <text evidence="2">Homotetramer.</text>
</comment>
<accession>A0AA87RBE5</accession>
<evidence type="ECO:0000256" key="4">
    <source>
        <dbReference type="ARBA" id="ARBA00023002"/>
    </source>
</evidence>
<dbReference type="FunFam" id="3.40.50.720:FF:000084">
    <property type="entry name" value="Short-chain dehydrogenase reductase"/>
    <property type="match status" value="1"/>
</dbReference>
<dbReference type="PROSITE" id="PS00061">
    <property type="entry name" value="ADH_SHORT"/>
    <property type="match status" value="1"/>
</dbReference>
<reference evidence="5 6" key="1">
    <citation type="submission" date="2019-07" db="EMBL/GenBank/DDBJ databases">
        <title>Whole genome shotgun sequence of Agrococcus baldri NBRC 103055.</title>
        <authorList>
            <person name="Hosoyama A."/>
            <person name="Uohara A."/>
            <person name="Ohji S."/>
            <person name="Ichikawa N."/>
        </authorList>
    </citation>
    <scope>NUCLEOTIDE SEQUENCE [LARGE SCALE GENOMIC DNA]</scope>
    <source>
        <strain evidence="5 6">NBRC 103055</strain>
    </source>
</reference>
<dbReference type="GO" id="GO:0006006">
    <property type="term" value="P:glucose metabolic process"/>
    <property type="evidence" value="ECO:0007669"/>
    <property type="project" value="TreeGrafter"/>
</dbReference>
<dbReference type="InterPro" id="IPR002347">
    <property type="entry name" value="SDR_fam"/>
</dbReference>
<dbReference type="InterPro" id="IPR036291">
    <property type="entry name" value="NAD(P)-bd_dom_sf"/>
</dbReference>
<dbReference type="GO" id="GO:0050038">
    <property type="term" value="F:L-xylulose reductase (NADPH) activity"/>
    <property type="evidence" value="ECO:0007669"/>
    <property type="project" value="TreeGrafter"/>
</dbReference>
<gene>
    <name evidence="5" type="ORF">ABA31_13200</name>
</gene>
<keyword evidence="4" id="KW-0560">Oxidoreductase</keyword>
<dbReference type="NCBIfam" id="NF005559">
    <property type="entry name" value="PRK07231.1"/>
    <property type="match status" value="1"/>
</dbReference>
<evidence type="ECO:0000256" key="1">
    <source>
        <dbReference type="ARBA" id="ARBA00006484"/>
    </source>
</evidence>
<dbReference type="EMBL" id="BJUU01000006">
    <property type="protein sequence ID" value="GEK79969.1"/>
    <property type="molecule type" value="Genomic_DNA"/>
</dbReference>
<evidence type="ECO:0000313" key="5">
    <source>
        <dbReference type="EMBL" id="GEK79969.1"/>
    </source>
</evidence>
<dbReference type="InterPro" id="IPR020904">
    <property type="entry name" value="Sc_DH/Rdtase_CS"/>
</dbReference>
<protein>
    <submittedName>
        <fullName evidence="5">Short-chain dehydrogenase/reductase</fullName>
    </submittedName>
</protein>
<keyword evidence="6" id="KW-1185">Reference proteome</keyword>
<dbReference type="PANTHER" id="PTHR44252">
    <property type="entry name" value="D-ERYTHRULOSE REDUCTASE"/>
    <property type="match status" value="1"/>
</dbReference>
<dbReference type="RefSeq" id="WP_146793842.1">
    <property type="nucleotide sequence ID" value="NZ_BJUU01000006.1"/>
</dbReference>
<organism evidence="5 6">
    <name type="scientific">Agrococcus baldri</name>
    <dbReference type="NCBI Taxonomy" id="153730"/>
    <lineage>
        <taxon>Bacteria</taxon>
        <taxon>Bacillati</taxon>
        <taxon>Actinomycetota</taxon>
        <taxon>Actinomycetes</taxon>
        <taxon>Micrococcales</taxon>
        <taxon>Microbacteriaceae</taxon>
        <taxon>Agrococcus</taxon>
    </lineage>
</organism>
<dbReference type="AlphaFoldDB" id="A0AA87RBE5"/>
<dbReference type="Pfam" id="PF13561">
    <property type="entry name" value="adh_short_C2"/>
    <property type="match status" value="1"/>
</dbReference>
<dbReference type="InterPro" id="IPR051737">
    <property type="entry name" value="L-xylulose/Carbonyl_redctase"/>
</dbReference>
<dbReference type="PANTHER" id="PTHR44252:SF3">
    <property type="entry name" value="D-ERYTHRULOSE REDUCTASE-RELATED"/>
    <property type="match status" value="1"/>
</dbReference>
<sequence>MQTDASGRFQGRVALVTGAGRGLGAAIADRLAAGGATVLGTSRSTEEAQRIGDRYGTRPCVLDLTEIASIEPAIQHATDAAGGIDLLVNNAGVNVPVPALQLREDDWDAVHDVNVKGTFFVTQALARHWVSRGAPGAVVTIGSQAGIVAIEDRAAYGSSKAAIAQLTRQLAFEWGQHGIRVNAVAPTFVPTELTASTLSEPVVAERLLARIPLGRFGTADEVADAVAFLLSDAASLITGHTLVADGGYTVH</sequence>
<comment type="caution">
    <text evidence="5">The sequence shown here is derived from an EMBL/GenBank/DDBJ whole genome shotgun (WGS) entry which is preliminary data.</text>
</comment>
<dbReference type="SUPFAM" id="SSF51735">
    <property type="entry name" value="NAD(P)-binding Rossmann-fold domains"/>
    <property type="match status" value="1"/>
</dbReference>
<evidence type="ECO:0000256" key="2">
    <source>
        <dbReference type="ARBA" id="ARBA00011881"/>
    </source>
</evidence>
<dbReference type="PRINTS" id="PR00081">
    <property type="entry name" value="GDHRDH"/>
</dbReference>
<name>A0AA87RBE5_9MICO</name>
<proteinExistence type="inferred from homology"/>
<dbReference type="Proteomes" id="UP000321749">
    <property type="component" value="Unassembled WGS sequence"/>
</dbReference>
<keyword evidence="3" id="KW-0521">NADP</keyword>
<dbReference type="GO" id="GO:0004090">
    <property type="term" value="F:carbonyl reductase (NADPH) activity"/>
    <property type="evidence" value="ECO:0007669"/>
    <property type="project" value="TreeGrafter"/>
</dbReference>
<dbReference type="CDD" id="cd05233">
    <property type="entry name" value="SDR_c"/>
    <property type="match status" value="1"/>
</dbReference>
<evidence type="ECO:0000313" key="6">
    <source>
        <dbReference type="Proteomes" id="UP000321749"/>
    </source>
</evidence>
<dbReference type="Gene3D" id="3.40.50.720">
    <property type="entry name" value="NAD(P)-binding Rossmann-like Domain"/>
    <property type="match status" value="1"/>
</dbReference>
<comment type="similarity">
    <text evidence="1">Belongs to the short-chain dehydrogenases/reductases (SDR) family.</text>
</comment>
<dbReference type="GO" id="GO:0005997">
    <property type="term" value="P:xylulose metabolic process"/>
    <property type="evidence" value="ECO:0007669"/>
    <property type="project" value="TreeGrafter"/>
</dbReference>
<evidence type="ECO:0000256" key="3">
    <source>
        <dbReference type="ARBA" id="ARBA00022857"/>
    </source>
</evidence>